<dbReference type="AlphaFoldDB" id="A0A6J6D5Y6"/>
<protein>
    <submittedName>
        <fullName evidence="1">Unannotated protein</fullName>
    </submittedName>
</protein>
<organism evidence="1">
    <name type="scientific">freshwater metagenome</name>
    <dbReference type="NCBI Taxonomy" id="449393"/>
    <lineage>
        <taxon>unclassified sequences</taxon>
        <taxon>metagenomes</taxon>
        <taxon>ecological metagenomes</taxon>
    </lineage>
</organism>
<proteinExistence type="predicted"/>
<evidence type="ECO:0000313" key="2">
    <source>
        <dbReference type="EMBL" id="CAB4807982.1"/>
    </source>
</evidence>
<dbReference type="EMBL" id="CAEZSY010000118">
    <property type="protein sequence ID" value="CAB4558754.1"/>
    <property type="molecule type" value="Genomic_DNA"/>
</dbReference>
<name>A0A6J6D5Y6_9ZZZZ</name>
<evidence type="ECO:0000313" key="1">
    <source>
        <dbReference type="EMBL" id="CAB4558754.1"/>
    </source>
</evidence>
<reference evidence="1" key="1">
    <citation type="submission" date="2020-05" db="EMBL/GenBank/DDBJ databases">
        <authorList>
            <person name="Chiriac C."/>
            <person name="Salcher M."/>
            <person name="Ghai R."/>
            <person name="Kavagutti S V."/>
        </authorList>
    </citation>
    <scope>NUCLEOTIDE SEQUENCE</scope>
</reference>
<dbReference type="EMBL" id="CAFAAW010000029">
    <property type="protein sequence ID" value="CAB4807982.1"/>
    <property type="molecule type" value="Genomic_DNA"/>
</dbReference>
<accession>A0A6J6D5Y6</accession>
<sequence length="65" mass="6874">MVTSATNGLETPYPIQPPPCRIAVAPVPVEPLSRCKSAVVLITNSNVPIVMRPVSFDSSGALNNR</sequence>
<gene>
    <name evidence="1" type="ORF">UFOPK1509_00764</name>
    <name evidence="2" type="ORF">UFOPK3120_00397</name>
</gene>